<evidence type="ECO:0000259" key="2">
    <source>
        <dbReference type="PROSITE" id="PS50164"/>
    </source>
</evidence>
<comment type="caution">
    <text evidence="3">The sequence shown here is derived from an EMBL/GenBank/DDBJ whole genome shotgun (WGS) entry which is preliminary data.</text>
</comment>
<feature type="domain" description="GIY-YIG" evidence="2">
    <location>
        <begin position="17"/>
        <end position="92"/>
    </location>
</feature>
<gene>
    <name evidence="3" type="ORF">GCM10009855_23550</name>
</gene>
<dbReference type="InterPro" id="IPR000305">
    <property type="entry name" value="GIY-YIG_endonuc"/>
</dbReference>
<dbReference type="SUPFAM" id="SSF82771">
    <property type="entry name" value="GIY-YIG endonuclease"/>
    <property type="match status" value="1"/>
</dbReference>
<evidence type="ECO:0000313" key="4">
    <source>
        <dbReference type="Proteomes" id="UP001501170"/>
    </source>
</evidence>
<dbReference type="InterPro" id="IPR035901">
    <property type="entry name" value="GIY-YIG_endonuc_sf"/>
</dbReference>
<protein>
    <submittedName>
        <fullName evidence="3">GIY-YIG nuclease family protein</fullName>
    </submittedName>
</protein>
<dbReference type="PANTHER" id="PTHR34477">
    <property type="entry name" value="UPF0213 PROTEIN YHBQ"/>
    <property type="match status" value="1"/>
</dbReference>
<dbReference type="SMART" id="SM00465">
    <property type="entry name" value="GIYc"/>
    <property type="match status" value="1"/>
</dbReference>
<proteinExistence type="inferred from homology"/>
<reference evidence="3 4" key="1">
    <citation type="journal article" date="2019" name="Int. J. Syst. Evol. Microbiol.">
        <title>The Global Catalogue of Microorganisms (GCM) 10K type strain sequencing project: providing services to taxonomists for standard genome sequencing and annotation.</title>
        <authorList>
            <consortium name="The Broad Institute Genomics Platform"/>
            <consortium name="The Broad Institute Genome Sequencing Center for Infectious Disease"/>
            <person name="Wu L."/>
            <person name="Ma J."/>
        </authorList>
    </citation>
    <scope>NUCLEOTIDE SEQUENCE [LARGE SCALE GENOMIC DNA]</scope>
    <source>
        <strain evidence="3 4">JCM 16227</strain>
    </source>
</reference>
<accession>A0ABN3HKR0</accession>
<comment type="similarity">
    <text evidence="1">Belongs to the UPF0213 family.</text>
</comment>
<dbReference type="PROSITE" id="PS50164">
    <property type="entry name" value="GIY_YIG"/>
    <property type="match status" value="1"/>
</dbReference>
<evidence type="ECO:0000313" key="3">
    <source>
        <dbReference type="EMBL" id="GAA2382619.1"/>
    </source>
</evidence>
<evidence type="ECO:0000256" key="1">
    <source>
        <dbReference type="ARBA" id="ARBA00007435"/>
    </source>
</evidence>
<dbReference type="Gene3D" id="3.40.1440.10">
    <property type="entry name" value="GIY-YIG endonuclease"/>
    <property type="match status" value="1"/>
</dbReference>
<keyword evidence="4" id="KW-1185">Reference proteome</keyword>
<dbReference type="Proteomes" id="UP001501170">
    <property type="component" value="Unassembled WGS sequence"/>
</dbReference>
<sequence>MDTRIAPRPDVRNSQLMHGFMYILKCADGSYYVGSTRNIEHRFEQHQSGRGSAYTRNRCPVELVFCEEFDSIEDAYAMERRVSKWSRAKREALIAGDFDALRRAAKKGFRPGQTPPSRPQE</sequence>
<dbReference type="CDD" id="cd10456">
    <property type="entry name" value="GIY-YIG_UPF0213"/>
    <property type="match status" value="1"/>
</dbReference>
<dbReference type="Pfam" id="PF01541">
    <property type="entry name" value="GIY-YIG"/>
    <property type="match status" value="1"/>
</dbReference>
<organism evidence="3 4">
    <name type="scientific">Gordonia cholesterolivorans</name>
    <dbReference type="NCBI Taxonomy" id="559625"/>
    <lineage>
        <taxon>Bacteria</taxon>
        <taxon>Bacillati</taxon>
        <taxon>Actinomycetota</taxon>
        <taxon>Actinomycetes</taxon>
        <taxon>Mycobacteriales</taxon>
        <taxon>Gordoniaceae</taxon>
        <taxon>Gordonia</taxon>
    </lineage>
</organism>
<dbReference type="InterPro" id="IPR050190">
    <property type="entry name" value="UPF0213_domain"/>
</dbReference>
<name>A0ABN3HKR0_9ACTN</name>
<dbReference type="PANTHER" id="PTHR34477:SF1">
    <property type="entry name" value="UPF0213 PROTEIN YHBQ"/>
    <property type="match status" value="1"/>
</dbReference>
<dbReference type="EMBL" id="BAAARB010000011">
    <property type="protein sequence ID" value="GAA2382619.1"/>
    <property type="molecule type" value="Genomic_DNA"/>
</dbReference>